<dbReference type="GO" id="GO:0106300">
    <property type="term" value="P:protein-DNA covalent cross-linking repair"/>
    <property type="evidence" value="ECO:0007669"/>
    <property type="project" value="InterPro"/>
</dbReference>
<keyword evidence="4 8" id="KW-0378">Hydrolase</keyword>
<keyword evidence="6" id="KW-0238">DNA-binding</keyword>
<dbReference type="EMBL" id="FNPF01000044">
    <property type="protein sequence ID" value="SDY95277.1"/>
    <property type="molecule type" value="Genomic_DNA"/>
</dbReference>
<accession>A0A1H3P2D9</accession>
<dbReference type="GO" id="GO:0008233">
    <property type="term" value="F:peptidase activity"/>
    <property type="evidence" value="ECO:0007669"/>
    <property type="project" value="UniProtKB-KW"/>
</dbReference>
<reference evidence="10 11" key="1">
    <citation type="submission" date="2016-10" db="EMBL/GenBank/DDBJ databases">
        <authorList>
            <person name="de Groot N.N."/>
        </authorList>
    </citation>
    <scope>NUCLEOTIDE SEQUENCE [LARGE SCALE GENOMIC DNA]</scope>
    <source>
        <strain evidence="10 11">DSM 26880</strain>
    </source>
</reference>
<dbReference type="SUPFAM" id="SSF143081">
    <property type="entry name" value="BB1717-like"/>
    <property type="match status" value="1"/>
</dbReference>
<evidence type="ECO:0000256" key="9">
    <source>
        <dbReference type="SAM" id="MobiDB-lite"/>
    </source>
</evidence>
<dbReference type="InterPro" id="IPR036590">
    <property type="entry name" value="SRAP-like"/>
</dbReference>
<gene>
    <name evidence="10" type="ORF">SAMN05444340_1444</name>
</gene>
<evidence type="ECO:0000313" key="10">
    <source>
        <dbReference type="EMBL" id="SDY95277.1"/>
    </source>
</evidence>
<feature type="region of interest" description="Disordered" evidence="9">
    <location>
        <begin position="214"/>
        <end position="234"/>
    </location>
</feature>
<keyword evidence="11" id="KW-1185">Reference proteome</keyword>
<sequence>MCNFYSLSKGQAAIREIVSVWTDRTGNLAPQPTIFPDQSAPVIREGAEGRELVMVRWEMPSPGFALKTRKTDPGVTNIRNVALPHWRRWLGPEHRCLVPFTSFCEYRVEPDKSRTPAWLARGEDRPLTFFAGIWTRWTSVRKIKEGAVDADLYGFPTAEANAAVGAAHQKAMPDILTEPEEPRHFPRSRNDRIANIPDLRCACSILATPAKTSGMKGASTSRSAASSLPIKCAT</sequence>
<dbReference type="OrthoDB" id="9782620at2"/>
<evidence type="ECO:0000256" key="2">
    <source>
        <dbReference type="ARBA" id="ARBA00022670"/>
    </source>
</evidence>
<evidence type="ECO:0000256" key="8">
    <source>
        <dbReference type="RuleBase" id="RU364100"/>
    </source>
</evidence>
<dbReference type="Pfam" id="PF02586">
    <property type="entry name" value="SRAP"/>
    <property type="match status" value="1"/>
</dbReference>
<dbReference type="GO" id="GO:0016829">
    <property type="term" value="F:lyase activity"/>
    <property type="evidence" value="ECO:0007669"/>
    <property type="project" value="UniProtKB-KW"/>
</dbReference>
<name>A0A1H3P2D9_9RHOB</name>
<dbReference type="RefSeq" id="WP_089886524.1">
    <property type="nucleotide sequence ID" value="NZ_FNPF01000044.1"/>
</dbReference>
<evidence type="ECO:0000256" key="5">
    <source>
        <dbReference type="ARBA" id="ARBA00023124"/>
    </source>
</evidence>
<dbReference type="Proteomes" id="UP000199286">
    <property type="component" value="Unassembled WGS sequence"/>
</dbReference>
<organism evidence="10 11">
    <name type="scientific">Citreimonas salinaria</name>
    <dbReference type="NCBI Taxonomy" id="321339"/>
    <lineage>
        <taxon>Bacteria</taxon>
        <taxon>Pseudomonadati</taxon>
        <taxon>Pseudomonadota</taxon>
        <taxon>Alphaproteobacteria</taxon>
        <taxon>Rhodobacterales</taxon>
        <taxon>Roseobacteraceae</taxon>
        <taxon>Citreimonas</taxon>
    </lineage>
</organism>
<keyword evidence="2 8" id="KW-0645">Protease</keyword>
<keyword evidence="5" id="KW-0190">Covalent protein-DNA linkage</keyword>
<dbReference type="PANTHER" id="PTHR13604">
    <property type="entry name" value="DC12-RELATED"/>
    <property type="match status" value="1"/>
</dbReference>
<comment type="similarity">
    <text evidence="1 8">Belongs to the SOS response-associated peptidase family.</text>
</comment>
<keyword evidence="3" id="KW-0227">DNA damage</keyword>
<dbReference type="Gene3D" id="3.90.1680.20">
    <property type="match status" value="2"/>
</dbReference>
<dbReference type="AlphaFoldDB" id="A0A1H3P2D9"/>
<proteinExistence type="inferred from homology"/>
<dbReference type="GO" id="GO:0006508">
    <property type="term" value="P:proteolysis"/>
    <property type="evidence" value="ECO:0007669"/>
    <property type="project" value="UniProtKB-KW"/>
</dbReference>
<dbReference type="GO" id="GO:0003697">
    <property type="term" value="F:single-stranded DNA binding"/>
    <property type="evidence" value="ECO:0007669"/>
    <property type="project" value="InterPro"/>
</dbReference>
<protein>
    <recommendedName>
        <fullName evidence="8">Abasic site processing protein</fullName>
        <ecNumber evidence="8">3.4.-.-</ecNumber>
    </recommendedName>
</protein>
<evidence type="ECO:0000256" key="4">
    <source>
        <dbReference type="ARBA" id="ARBA00022801"/>
    </source>
</evidence>
<evidence type="ECO:0000256" key="6">
    <source>
        <dbReference type="ARBA" id="ARBA00023125"/>
    </source>
</evidence>
<evidence type="ECO:0000256" key="1">
    <source>
        <dbReference type="ARBA" id="ARBA00008136"/>
    </source>
</evidence>
<evidence type="ECO:0000256" key="3">
    <source>
        <dbReference type="ARBA" id="ARBA00022763"/>
    </source>
</evidence>
<evidence type="ECO:0000313" key="11">
    <source>
        <dbReference type="Proteomes" id="UP000199286"/>
    </source>
</evidence>
<dbReference type="PANTHER" id="PTHR13604:SF0">
    <property type="entry name" value="ABASIC SITE PROCESSING PROTEIN HMCES"/>
    <property type="match status" value="1"/>
</dbReference>
<dbReference type="EC" id="3.4.-.-" evidence="8"/>
<keyword evidence="7" id="KW-0456">Lyase</keyword>
<dbReference type="InterPro" id="IPR003738">
    <property type="entry name" value="SRAP"/>
</dbReference>
<evidence type="ECO:0000256" key="7">
    <source>
        <dbReference type="ARBA" id="ARBA00023239"/>
    </source>
</evidence>